<dbReference type="Pfam" id="PF06220">
    <property type="entry name" value="zf-U1"/>
    <property type="match status" value="1"/>
</dbReference>
<reference evidence="6 7" key="1">
    <citation type="journal article" date="2020" name="Mol. Plant">
        <title>The Chromosome-Based Rubber Tree Genome Provides New Insights into Spurge Genome Evolution and Rubber Biosynthesis.</title>
        <authorList>
            <person name="Liu J."/>
            <person name="Shi C."/>
            <person name="Shi C.C."/>
            <person name="Li W."/>
            <person name="Zhang Q.J."/>
            <person name="Zhang Y."/>
            <person name="Li K."/>
            <person name="Lu H.F."/>
            <person name="Shi C."/>
            <person name="Zhu S.T."/>
            <person name="Xiao Z.Y."/>
            <person name="Nan H."/>
            <person name="Yue Y."/>
            <person name="Zhu X.G."/>
            <person name="Wu Y."/>
            <person name="Hong X.N."/>
            <person name="Fan G.Y."/>
            <person name="Tong Y."/>
            <person name="Zhang D."/>
            <person name="Mao C.L."/>
            <person name="Liu Y.L."/>
            <person name="Hao S.J."/>
            <person name="Liu W.Q."/>
            <person name="Lv M.Q."/>
            <person name="Zhang H.B."/>
            <person name="Liu Y."/>
            <person name="Hu-Tang G.R."/>
            <person name="Wang J.P."/>
            <person name="Wang J.H."/>
            <person name="Sun Y.H."/>
            <person name="Ni S.B."/>
            <person name="Chen W.B."/>
            <person name="Zhang X.C."/>
            <person name="Jiao Y.N."/>
            <person name="Eichler E.E."/>
            <person name="Li G.H."/>
            <person name="Liu X."/>
            <person name="Gao L.Z."/>
        </authorList>
    </citation>
    <scope>NUCLEOTIDE SEQUENCE [LARGE SCALE GENOMIC DNA]</scope>
    <source>
        <strain evidence="7">cv. GT1</strain>
        <tissue evidence="6">Leaf</tissue>
    </source>
</reference>
<feature type="compositionally biased region" description="Low complexity" evidence="4">
    <location>
        <begin position="214"/>
        <end position="233"/>
    </location>
</feature>
<dbReference type="EMBL" id="JAAGAX010000011">
    <property type="protein sequence ID" value="KAF2298591.1"/>
    <property type="molecule type" value="Genomic_DNA"/>
</dbReference>
<evidence type="ECO:0000259" key="5">
    <source>
        <dbReference type="Pfam" id="PF06220"/>
    </source>
</evidence>
<feature type="domain" description="U1-C C2H2-type zinc finger" evidence="5">
    <location>
        <begin position="71"/>
        <end position="94"/>
    </location>
</feature>
<dbReference type="SUPFAM" id="SSF57667">
    <property type="entry name" value="beta-beta-alpha zinc fingers"/>
    <property type="match status" value="1"/>
</dbReference>
<organism evidence="6 7">
    <name type="scientific">Hevea brasiliensis</name>
    <name type="common">Para rubber tree</name>
    <name type="synonym">Siphonia brasiliensis</name>
    <dbReference type="NCBI Taxonomy" id="3981"/>
    <lineage>
        <taxon>Eukaryota</taxon>
        <taxon>Viridiplantae</taxon>
        <taxon>Streptophyta</taxon>
        <taxon>Embryophyta</taxon>
        <taxon>Tracheophyta</taxon>
        <taxon>Spermatophyta</taxon>
        <taxon>Magnoliopsida</taxon>
        <taxon>eudicotyledons</taxon>
        <taxon>Gunneridae</taxon>
        <taxon>Pentapetalae</taxon>
        <taxon>rosids</taxon>
        <taxon>fabids</taxon>
        <taxon>Malpighiales</taxon>
        <taxon>Euphorbiaceae</taxon>
        <taxon>Crotonoideae</taxon>
        <taxon>Micrandreae</taxon>
        <taxon>Hevea</taxon>
    </lineage>
</organism>
<dbReference type="PANTHER" id="PTHR31148">
    <property type="entry name" value="U1 SMALL NUCLEAR RIBONUCLEOPROTEIN C"/>
    <property type="match status" value="1"/>
</dbReference>
<evidence type="ECO:0000256" key="3">
    <source>
        <dbReference type="ARBA" id="ARBA00022833"/>
    </source>
</evidence>
<dbReference type="InterPro" id="IPR036236">
    <property type="entry name" value="Znf_C2H2_sf"/>
</dbReference>
<evidence type="ECO:0000256" key="1">
    <source>
        <dbReference type="ARBA" id="ARBA00022723"/>
    </source>
</evidence>
<dbReference type="Gene3D" id="3.30.160.60">
    <property type="entry name" value="Classic Zinc Finger"/>
    <property type="match status" value="1"/>
</dbReference>
<comment type="caution">
    <text evidence="6">The sequence shown here is derived from an EMBL/GenBank/DDBJ whole genome shotgun (WGS) entry which is preliminary data.</text>
</comment>
<dbReference type="InterPro" id="IPR017340">
    <property type="entry name" value="U1_snRNP-C"/>
</dbReference>
<dbReference type="PANTHER" id="PTHR31148:SF1">
    <property type="entry name" value="U1 SMALL NUCLEAR RIBONUCLEOPROTEIN C"/>
    <property type="match status" value="1"/>
</dbReference>
<feature type="compositionally biased region" description="Pro residues" evidence="4">
    <location>
        <begin position="203"/>
        <end position="213"/>
    </location>
</feature>
<keyword evidence="3" id="KW-0862">Zinc</keyword>
<keyword evidence="7" id="KW-1185">Reference proteome</keyword>
<proteinExistence type="predicted"/>
<accession>A0A6A6LAX2</accession>
<gene>
    <name evidence="6" type="ORF">GH714_024238</name>
</gene>
<evidence type="ECO:0000313" key="6">
    <source>
        <dbReference type="EMBL" id="KAF2298591.1"/>
    </source>
</evidence>
<evidence type="ECO:0000256" key="4">
    <source>
        <dbReference type="SAM" id="MobiDB-lite"/>
    </source>
</evidence>
<evidence type="ECO:0000256" key="2">
    <source>
        <dbReference type="ARBA" id="ARBA00022771"/>
    </source>
</evidence>
<keyword evidence="2" id="KW-0863">Zinc-finger</keyword>
<dbReference type="GO" id="GO:0005685">
    <property type="term" value="C:U1 snRNP"/>
    <property type="evidence" value="ECO:0007669"/>
    <property type="project" value="InterPro"/>
</dbReference>
<protein>
    <recommendedName>
        <fullName evidence="5">U1-C C2H2-type zinc finger domain-containing protein</fullName>
    </recommendedName>
</protein>
<dbReference type="GO" id="GO:0008270">
    <property type="term" value="F:zinc ion binding"/>
    <property type="evidence" value="ECO:0007669"/>
    <property type="project" value="UniProtKB-KW"/>
</dbReference>
<name>A0A6A6LAX2_HEVBR</name>
<feature type="region of interest" description="Disordered" evidence="4">
    <location>
        <begin position="194"/>
        <end position="260"/>
    </location>
</feature>
<sequence>MEENLFSLWKCKNLDFGGSISFFNMGVFKSLLDECLFSLSFRRRFSFQLEKINQVPLSSKTLITALKSQKHVRPSVRKQHNAGYKHKANVRAYYQQFEEQQTQSLIDQRIKEHLGQTAAFQQVGAAYNQHLLAQRPRLPVLPTPVECSDKATQFVACSLILHALCDFCYSCCCFLSGYVSAPAMPQMLAPPGASSLPGQVSGPRPPMGIPPTTVPGSTPAPAASSGAPSMAPSNYQANPAAPTSGGFDSFNNAPAPEANH</sequence>
<dbReference type="Proteomes" id="UP000467840">
    <property type="component" value="Chromosome 1"/>
</dbReference>
<keyword evidence="1" id="KW-0479">Metal-binding</keyword>
<dbReference type="GO" id="GO:0000395">
    <property type="term" value="P:mRNA 5'-splice site recognition"/>
    <property type="evidence" value="ECO:0007669"/>
    <property type="project" value="InterPro"/>
</dbReference>
<dbReference type="InterPro" id="IPR013085">
    <property type="entry name" value="U1-CZ_Znf_C2H2"/>
</dbReference>
<evidence type="ECO:0000313" key="7">
    <source>
        <dbReference type="Proteomes" id="UP000467840"/>
    </source>
</evidence>
<dbReference type="AlphaFoldDB" id="A0A6A6LAX2"/>
<dbReference type="GO" id="GO:0030627">
    <property type="term" value="F:pre-mRNA 5'-splice site binding"/>
    <property type="evidence" value="ECO:0007669"/>
    <property type="project" value="InterPro"/>
</dbReference>